<feature type="repeat" description="ANK" evidence="1">
    <location>
        <begin position="46"/>
        <end position="78"/>
    </location>
</feature>
<dbReference type="Gene3D" id="1.25.40.20">
    <property type="entry name" value="Ankyrin repeat-containing domain"/>
    <property type="match status" value="1"/>
</dbReference>
<accession>A0AAD6CSY3</accession>
<dbReference type="Pfam" id="PF13637">
    <property type="entry name" value="Ank_4"/>
    <property type="match status" value="1"/>
</dbReference>
<evidence type="ECO:0000313" key="2">
    <source>
        <dbReference type="EMBL" id="KAJ5538160.1"/>
    </source>
</evidence>
<evidence type="ECO:0000256" key="1">
    <source>
        <dbReference type="PROSITE-ProRule" id="PRU00023"/>
    </source>
</evidence>
<dbReference type="Proteomes" id="UP001220324">
    <property type="component" value="Unassembled WGS sequence"/>
</dbReference>
<dbReference type="AlphaFoldDB" id="A0AAD6CSY3"/>
<name>A0AAD6CSY3_9EURO</name>
<dbReference type="EMBL" id="JAQIZZ010000006">
    <property type="protein sequence ID" value="KAJ5538160.1"/>
    <property type="molecule type" value="Genomic_DNA"/>
</dbReference>
<dbReference type="SUPFAM" id="SSF48403">
    <property type="entry name" value="Ankyrin repeat"/>
    <property type="match status" value="1"/>
</dbReference>
<dbReference type="PROSITE" id="PS50088">
    <property type="entry name" value="ANK_REPEAT"/>
    <property type="match status" value="1"/>
</dbReference>
<keyword evidence="1" id="KW-0040">ANK repeat</keyword>
<dbReference type="PROSITE" id="PS50297">
    <property type="entry name" value="ANK_REP_REGION"/>
    <property type="match status" value="1"/>
</dbReference>
<dbReference type="InterPro" id="IPR002110">
    <property type="entry name" value="Ankyrin_rpt"/>
</dbReference>
<comment type="caution">
    <text evidence="2">The sequence shown here is derived from an EMBL/GenBank/DDBJ whole genome shotgun (WGS) entry which is preliminary data.</text>
</comment>
<organism evidence="2 3">
    <name type="scientific">Penicillium frequentans</name>
    <dbReference type="NCBI Taxonomy" id="3151616"/>
    <lineage>
        <taxon>Eukaryota</taxon>
        <taxon>Fungi</taxon>
        <taxon>Dikarya</taxon>
        <taxon>Ascomycota</taxon>
        <taxon>Pezizomycotina</taxon>
        <taxon>Eurotiomycetes</taxon>
        <taxon>Eurotiomycetidae</taxon>
        <taxon>Eurotiales</taxon>
        <taxon>Aspergillaceae</taxon>
        <taxon>Penicillium</taxon>
    </lineage>
</organism>
<sequence length="99" mass="10801">MIIAGIPCLGWVFGNVSLAHYIQSHCPSIVATPDDKNEFAHLGRYLDGNSLSVASYRGHDKIVQMLLERGADINAQSGYYGNLLCATSSEGHHKILQML</sequence>
<gene>
    <name evidence="2" type="ORF">N7494_007639</name>
</gene>
<dbReference type="InterPro" id="IPR036770">
    <property type="entry name" value="Ankyrin_rpt-contain_sf"/>
</dbReference>
<evidence type="ECO:0000313" key="3">
    <source>
        <dbReference type="Proteomes" id="UP001220324"/>
    </source>
</evidence>
<reference evidence="2 3" key="1">
    <citation type="journal article" date="2023" name="IMA Fungus">
        <title>Comparative genomic study of the Penicillium genus elucidates a diverse pangenome and 15 lateral gene transfer events.</title>
        <authorList>
            <person name="Petersen C."/>
            <person name="Sorensen T."/>
            <person name="Nielsen M.R."/>
            <person name="Sondergaard T.E."/>
            <person name="Sorensen J.L."/>
            <person name="Fitzpatrick D.A."/>
            <person name="Frisvad J.C."/>
            <person name="Nielsen K.L."/>
        </authorList>
    </citation>
    <scope>NUCLEOTIDE SEQUENCE [LARGE SCALE GENOMIC DNA]</scope>
    <source>
        <strain evidence="2 3">IBT 35679</strain>
    </source>
</reference>
<keyword evidence="3" id="KW-1185">Reference proteome</keyword>
<protein>
    <submittedName>
        <fullName evidence="2">Uncharacterized protein</fullName>
    </submittedName>
</protein>
<proteinExistence type="predicted"/>